<dbReference type="CDD" id="cd00603">
    <property type="entry name" value="IPT_PCSR"/>
    <property type="match status" value="2"/>
</dbReference>
<evidence type="ECO:0000313" key="4">
    <source>
        <dbReference type="Proteomes" id="UP000011087"/>
    </source>
</evidence>
<dbReference type="PANTHER" id="PTHR23361">
    <property type="entry name" value="MUCIN"/>
    <property type="match status" value="1"/>
</dbReference>
<feature type="domain" description="Fibronectin type-III" evidence="1">
    <location>
        <begin position="1357"/>
        <end position="1452"/>
    </location>
</feature>
<organism evidence="2">
    <name type="scientific">Guillardia theta (strain CCMP2712)</name>
    <name type="common">Cryptophyte</name>
    <dbReference type="NCBI Taxonomy" id="905079"/>
    <lineage>
        <taxon>Eukaryota</taxon>
        <taxon>Cryptophyceae</taxon>
        <taxon>Pyrenomonadales</taxon>
        <taxon>Geminigeraceae</taxon>
        <taxon>Guillardia</taxon>
    </lineage>
</organism>
<dbReference type="RefSeq" id="XP_005841212.1">
    <property type="nucleotide sequence ID" value="XM_005841155.1"/>
</dbReference>
<dbReference type="SMART" id="SM00429">
    <property type="entry name" value="IPT"/>
    <property type="match status" value="6"/>
</dbReference>
<gene>
    <name evidence="2" type="ORF">GUITHDRAFT_100478</name>
</gene>
<dbReference type="Proteomes" id="UP000011087">
    <property type="component" value="Unassembled WGS sequence"/>
</dbReference>
<dbReference type="InterPro" id="IPR014756">
    <property type="entry name" value="Ig_E-set"/>
</dbReference>
<reference evidence="2 4" key="1">
    <citation type="journal article" date="2012" name="Nature">
        <title>Algal genomes reveal evolutionary mosaicism and the fate of nucleomorphs.</title>
        <authorList>
            <consortium name="DOE Joint Genome Institute"/>
            <person name="Curtis B.A."/>
            <person name="Tanifuji G."/>
            <person name="Burki F."/>
            <person name="Gruber A."/>
            <person name="Irimia M."/>
            <person name="Maruyama S."/>
            <person name="Arias M.C."/>
            <person name="Ball S.G."/>
            <person name="Gile G.H."/>
            <person name="Hirakawa Y."/>
            <person name="Hopkins J.F."/>
            <person name="Kuo A."/>
            <person name="Rensing S.A."/>
            <person name="Schmutz J."/>
            <person name="Symeonidi A."/>
            <person name="Elias M."/>
            <person name="Eveleigh R.J."/>
            <person name="Herman E.K."/>
            <person name="Klute M.J."/>
            <person name="Nakayama T."/>
            <person name="Obornik M."/>
            <person name="Reyes-Prieto A."/>
            <person name="Armbrust E.V."/>
            <person name="Aves S.J."/>
            <person name="Beiko R.G."/>
            <person name="Coutinho P."/>
            <person name="Dacks J.B."/>
            <person name="Durnford D.G."/>
            <person name="Fast N.M."/>
            <person name="Green B.R."/>
            <person name="Grisdale C.J."/>
            <person name="Hempel F."/>
            <person name="Henrissat B."/>
            <person name="Hoppner M.P."/>
            <person name="Ishida K."/>
            <person name="Kim E."/>
            <person name="Koreny L."/>
            <person name="Kroth P.G."/>
            <person name="Liu Y."/>
            <person name="Malik S.B."/>
            <person name="Maier U.G."/>
            <person name="McRose D."/>
            <person name="Mock T."/>
            <person name="Neilson J.A."/>
            <person name="Onodera N.T."/>
            <person name="Poole A.M."/>
            <person name="Pritham E.J."/>
            <person name="Richards T.A."/>
            <person name="Rocap G."/>
            <person name="Roy S.W."/>
            <person name="Sarai C."/>
            <person name="Schaack S."/>
            <person name="Shirato S."/>
            <person name="Slamovits C.H."/>
            <person name="Spencer D.F."/>
            <person name="Suzuki S."/>
            <person name="Worden A.Z."/>
            <person name="Zauner S."/>
            <person name="Barry K."/>
            <person name="Bell C."/>
            <person name="Bharti A.K."/>
            <person name="Crow J.A."/>
            <person name="Grimwood J."/>
            <person name="Kramer R."/>
            <person name="Lindquist E."/>
            <person name="Lucas S."/>
            <person name="Salamov A."/>
            <person name="McFadden G.I."/>
            <person name="Lane C.E."/>
            <person name="Keeling P.J."/>
            <person name="Gray M.W."/>
            <person name="Grigoriev I.V."/>
            <person name="Archibald J.M."/>
        </authorList>
    </citation>
    <scope>NUCLEOTIDE SEQUENCE</scope>
    <source>
        <strain evidence="2 4">CCMP2712</strain>
    </source>
</reference>
<dbReference type="KEGG" id="gtt:GUITHDRAFT_100478"/>
<name>L1K0V2_GUITC</name>
<evidence type="ECO:0000259" key="1">
    <source>
        <dbReference type="PROSITE" id="PS50853"/>
    </source>
</evidence>
<dbReference type="HOGENOM" id="CLU_230450_0_0_1"/>
<dbReference type="GeneID" id="17310693"/>
<dbReference type="SUPFAM" id="SSF81296">
    <property type="entry name" value="E set domains"/>
    <property type="match status" value="8"/>
</dbReference>
<sequence>MATKWIADTSLIARNAKGLEVSIKLVSSVSCVLGTRTKLLTYDGPSVNQVSLPRNFEPSAVVSSSVTVLGTNFGYFHQTPASRTGSSCNSATFWISNTALYAKVSNGISFTEEYMVTVAVARFGTLTEVMSFDSPSLSLATPPNSPTSGGKSMTIRGRDFGAFDHSSKARVAADTNTRVISMNGGTALEATKWFSATIIVCRLPRGLLSNYPIALSIASRVSTISQTLTYDMPTIYASIDPNGPSAGGSTSLVLGSNLGWIDTSLSLRIGGTNCYTTQWLSGSSVTCLIPLGDGIMRDIAVTLYRMKATLSLAFSYNSIVLDFAQPQTSNIPPNSTTSLTALGKNFGNDPVLAGSPNLRVGGTSCMATTWVSDSSLTCAASSGLGGSKSITLTNRGRTSTVSNSITFDNPNVLSILPLNTTYNSSSPYLIAIRSYSLFTTLSAKISGTSTRMSEWTSESSVLCMTSTGFGMSKSIVITTSIQPQSLSQVFTYSSHFLSIGHPTNGPKIGFTELTLHGSSFGTGDRSASARILSSSDDLYLTYGTSASTTWLSDTALLALTCRGLSSKASITVSLEIRVNTLSAVFSYDAFLDFVLTHPNAPLSGGVRTTVTGQNFGWLDLTPALTIGGSICQGTTWLSDSTIECTFSRGDKYLFPTTNSTGELLALTINNLTQTNRRYTLSYDSPSMFLISGTNLRSRGQSLISIYGSNFGVLRDLSVHTRVGFTSAELSEWTSDTAVIGHCASGVSGLLSVEVTVVGTLSTISEAVTYARPSINYISPIFDQPGGGETVNITGQSFGVSDYTPKVFVDFNPCLISIWTSDSAISCTVPRGYGPGQGVAVAVGDEFGTPSIVFEYLDQTILDQGDVPLASHAFLALWLRADSLITTSDANLNYQGDFNWSDFRSTGLPAVVVNGPEILKRQINDLPIVRLSANRSNGIKLPATLHSIFGPGALVNRQFCIFYVVKISSFDEIGMNLLFAGNDQGSSFFSFSVLPVDGTHEHVMRIMIDSNLVQKQDRNMTAERRYSIFVLAHDGFEMKTYKGSSLSPIRLVHNLDGTEGVFPFSSIINGKTILSEVPIINQVSIGCRKQGNTTTGCTNADIAEVLLYDTMLTAEDLDRVAGYLSRKYDLDWQFSTGPTILSVSPTNGPTTGGSYVTISGAAFGNKESNIRVTFAQKNATLIGFSTYERMVNYNTQIIVTSPPGVGFVQIRIHVFGVPTFLDNAWRYDAPEILQLQPSTAPASGGTFVSLIGTNFGEVHDNAVVVVESKKGRKECDQTVYISNTLLLCKVPASTFESANVIIAVGQQKSNAADVLYYGIPSIFDCWPQTLDCMDCCEQRCTWEQVREQTANVFVKATEPLKVYVKLSTLKSSGFVIAWEPPLDDGGSTILYYSISFVINGKEHIGRTIAQETSYEFRGLPSETSIDNILVRTVTKFGFGSPSKPPASAKTLYATPPSQPLAFRVEQQNCYSVQIAWDVPVDLGGRPLEGYDLKWRVRGKLSSATLSGTNRTYTIEKVNSPTIDLISLSSFNDVGTSEPATVRNLSLPCSSFPVISDINNVVVGAGEVSEEISFVINDLETSPMYLKVIGKSLNESYLSSSNIIIGGLGKDRNVKILCERGWEGYVVVKITVIDEDGMYSFTFFQVRIRQSVFCISPSEGFAQGGSTVTVLGAGFSALSSYSCYFQCSLTGRCTSSATFQNSYQITCNVPPSQGSALSSAVDVYVDGQLVKPSSFATSIQSLQTCSQASMTFRYVEAWASASYSSTENLLLVTGGGFEVGGEYTCVFTSEREATTFLSSPAACLSDQLISCELLTLGSAMATGRAAFTLRHASVLVPKVGGQVEYISVPQSWALLYPSSGPSRGGTQIVVEGDGFDSFAVDASYRCSFRDPGGNVAFSPVVPALSPNTIRCVSPDWGRHNIAGRTTMSVEDTKRGVTVAYKGLSGQNTFVFSSSWTDVASSLVAAANGQVIFTASGLNTSDLYRCILSLNSSRYSSAWKVPPTVSTFACDIVNFGDFYPAQSATVELQGDVTGVVAFQGQEASRTVRMIEAWVSISPGQVLAGQSFELTFRASSLLSNVVYECVLTYRSSSGYWSSLYTPIEWEDQSNLILNQHSSSSCVVASLTAVTCSFSSWPRDFPARVTSVVLKTASYQVMYTGKLGGDSLNIKAVWNQFYPSMSGFLGGAQVTVSGFGFDPSTVYFCRVDGKSSYKTSIAARPLNSTMLICKSPAWMEAVALAQQVDGKATLYANFSVLSASLETLESSSASKSFMYQ</sequence>
<dbReference type="PANTHER" id="PTHR23361:SF20">
    <property type="entry name" value="MRH DOMAIN-CONTAINING PROTEIN"/>
    <property type="match status" value="1"/>
</dbReference>
<reference evidence="3" key="3">
    <citation type="submission" date="2015-06" db="UniProtKB">
        <authorList>
            <consortium name="EnsemblProtists"/>
        </authorList>
    </citation>
    <scope>IDENTIFICATION</scope>
</reference>
<dbReference type="Gene3D" id="2.60.40.10">
    <property type="entry name" value="Immunoglobulins"/>
    <property type="match status" value="11"/>
</dbReference>
<dbReference type="STRING" id="905079.L1K0V2"/>
<dbReference type="EMBL" id="JH992968">
    <property type="protein sequence ID" value="EKX54232.1"/>
    <property type="molecule type" value="Genomic_DNA"/>
</dbReference>
<protein>
    <recommendedName>
        <fullName evidence="1">Fibronectin type-III domain-containing protein</fullName>
    </recommendedName>
</protein>
<dbReference type="Pfam" id="PF01833">
    <property type="entry name" value="TIG"/>
    <property type="match status" value="8"/>
</dbReference>
<dbReference type="CDD" id="cd00102">
    <property type="entry name" value="IPT"/>
    <property type="match status" value="3"/>
</dbReference>
<accession>L1K0V2</accession>
<dbReference type="PROSITE" id="PS50853">
    <property type="entry name" value="FN3"/>
    <property type="match status" value="2"/>
</dbReference>
<reference evidence="4" key="2">
    <citation type="submission" date="2012-11" db="EMBL/GenBank/DDBJ databases">
        <authorList>
            <person name="Kuo A."/>
            <person name="Curtis B.A."/>
            <person name="Tanifuji G."/>
            <person name="Burki F."/>
            <person name="Gruber A."/>
            <person name="Irimia M."/>
            <person name="Maruyama S."/>
            <person name="Arias M.C."/>
            <person name="Ball S.G."/>
            <person name="Gile G.H."/>
            <person name="Hirakawa Y."/>
            <person name="Hopkins J.F."/>
            <person name="Rensing S.A."/>
            <person name="Schmutz J."/>
            <person name="Symeonidi A."/>
            <person name="Elias M."/>
            <person name="Eveleigh R.J."/>
            <person name="Herman E.K."/>
            <person name="Klute M.J."/>
            <person name="Nakayama T."/>
            <person name="Obornik M."/>
            <person name="Reyes-Prieto A."/>
            <person name="Armbrust E.V."/>
            <person name="Aves S.J."/>
            <person name="Beiko R.G."/>
            <person name="Coutinho P."/>
            <person name="Dacks J.B."/>
            <person name="Durnford D.G."/>
            <person name="Fast N.M."/>
            <person name="Green B.R."/>
            <person name="Grisdale C."/>
            <person name="Hempe F."/>
            <person name="Henrissat B."/>
            <person name="Hoppner M.P."/>
            <person name="Ishida K.-I."/>
            <person name="Kim E."/>
            <person name="Koreny L."/>
            <person name="Kroth P.G."/>
            <person name="Liu Y."/>
            <person name="Malik S.-B."/>
            <person name="Maier U.G."/>
            <person name="McRose D."/>
            <person name="Mock T."/>
            <person name="Neilson J.A."/>
            <person name="Onodera N.T."/>
            <person name="Poole A.M."/>
            <person name="Pritham E.J."/>
            <person name="Richards T.A."/>
            <person name="Rocap G."/>
            <person name="Roy S.W."/>
            <person name="Sarai C."/>
            <person name="Schaack S."/>
            <person name="Shirato S."/>
            <person name="Slamovits C.H."/>
            <person name="Spencer D.F."/>
            <person name="Suzuki S."/>
            <person name="Worden A.Z."/>
            <person name="Zauner S."/>
            <person name="Barry K."/>
            <person name="Bell C."/>
            <person name="Bharti A.K."/>
            <person name="Crow J.A."/>
            <person name="Grimwood J."/>
            <person name="Kramer R."/>
            <person name="Lindquist E."/>
            <person name="Lucas S."/>
            <person name="Salamov A."/>
            <person name="McFadden G.I."/>
            <person name="Lane C.E."/>
            <person name="Keeling P.J."/>
            <person name="Gray M.W."/>
            <person name="Grigoriev I.V."/>
            <person name="Archibald J.M."/>
        </authorList>
    </citation>
    <scope>NUCLEOTIDE SEQUENCE</scope>
    <source>
        <strain evidence="4">CCMP2712</strain>
    </source>
</reference>
<evidence type="ECO:0000313" key="3">
    <source>
        <dbReference type="EnsemblProtists" id="EKX54232"/>
    </source>
</evidence>
<feature type="domain" description="Fibronectin type-III" evidence="1">
    <location>
        <begin position="1454"/>
        <end position="1548"/>
    </location>
</feature>
<dbReference type="OrthoDB" id="504170at2759"/>
<dbReference type="EnsemblProtists" id="EKX54232">
    <property type="protein sequence ID" value="EKX54232"/>
    <property type="gene ID" value="GUITHDRAFT_100478"/>
</dbReference>
<dbReference type="PaxDb" id="55529-EKX54232"/>
<dbReference type="InterPro" id="IPR013783">
    <property type="entry name" value="Ig-like_fold"/>
</dbReference>
<dbReference type="InterPro" id="IPR002909">
    <property type="entry name" value="IPT_dom"/>
</dbReference>
<keyword evidence="4" id="KW-1185">Reference proteome</keyword>
<evidence type="ECO:0000313" key="2">
    <source>
        <dbReference type="EMBL" id="EKX54232.1"/>
    </source>
</evidence>
<dbReference type="InterPro" id="IPR036116">
    <property type="entry name" value="FN3_sf"/>
</dbReference>
<dbReference type="InterPro" id="IPR003961">
    <property type="entry name" value="FN3_dom"/>
</dbReference>
<dbReference type="CDD" id="cd00063">
    <property type="entry name" value="FN3"/>
    <property type="match status" value="1"/>
</dbReference>
<dbReference type="SUPFAM" id="SSF49265">
    <property type="entry name" value="Fibronectin type III"/>
    <property type="match status" value="1"/>
</dbReference>
<proteinExistence type="predicted"/>